<protein>
    <submittedName>
        <fullName evidence="2">ESX-1 secretion-associated protein EspD</fullName>
    </submittedName>
</protein>
<gene>
    <name evidence="2" type="primary">espD</name>
    <name evidence="2" type="ORF">C731_0076</name>
</gene>
<name>K5BHQ6_MYCHD</name>
<dbReference type="RefSeq" id="WP_005623217.1">
    <property type="nucleotide sequence ID" value="NZ_AMRA01000004.1"/>
</dbReference>
<proteinExistence type="predicted"/>
<evidence type="ECO:0000256" key="1">
    <source>
        <dbReference type="SAM" id="MobiDB-lite"/>
    </source>
</evidence>
<organism evidence="2 3">
    <name type="scientific">Mycolicibacterium hassiacum (strain DSM 44199 / CIP 105218 / JCM 12690 / 3849)</name>
    <name type="common">Mycobacterium hassiacum</name>
    <dbReference type="NCBI Taxonomy" id="1122247"/>
    <lineage>
        <taxon>Bacteria</taxon>
        <taxon>Bacillati</taxon>
        <taxon>Actinomycetota</taxon>
        <taxon>Actinomycetes</taxon>
        <taxon>Mycobacteriales</taxon>
        <taxon>Mycobacteriaceae</taxon>
        <taxon>Mycolicibacterium</taxon>
    </lineage>
</organism>
<dbReference type="eggNOG" id="ENOG5031M2V">
    <property type="taxonomic scope" value="Bacteria"/>
</dbReference>
<dbReference type="EMBL" id="AMRA01000004">
    <property type="protein sequence ID" value="EKF25892.1"/>
    <property type="molecule type" value="Genomic_DNA"/>
</dbReference>
<dbReference type="OrthoDB" id="4641051at2"/>
<keyword evidence="3" id="KW-1185">Reference proteome</keyword>
<sequence>MVGERPTDGWDGYGEDDEGLAALDFYASDQAEDTDPDISEVLAGFAPAEEPDDGPREPVFSVTNPPGTVTVVTSLDGAVQRIRLSPEAARMTERELADEIVVVASLATQDAKSAQYTYMLEGLRQQGHDDAATRDFLTRDLDLPSPEQARSAQAQIFATRYSSDHV</sequence>
<feature type="region of interest" description="Disordered" evidence="1">
    <location>
        <begin position="139"/>
        <end position="166"/>
    </location>
</feature>
<dbReference type="Proteomes" id="UP000006265">
    <property type="component" value="Unassembled WGS sequence"/>
</dbReference>
<accession>K5BHQ6</accession>
<dbReference type="PATRIC" id="fig|1122247.3.peg.69"/>
<reference evidence="2 3" key="1">
    <citation type="journal article" date="2012" name="J. Bacteriol.">
        <title>Genome sequence of Mycobacterium hassiacum DSM 44199, a rare source of heat-stable mycobacterial proteins.</title>
        <authorList>
            <person name="Tiago I."/>
            <person name="Maranha A."/>
            <person name="Mendes V."/>
            <person name="Alarico S."/>
            <person name="Moynihan P.J."/>
            <person name="Clarke A.J."/>
            <person name="Macedo-Ribeiro S."/>
            <person name="Pereira P.J."/>
            <person name="Empadinhas N."/>
        </authorList>
    </citation>
    <scope>NUCLEOTIDE SEQUENCE [LARGE SCALE GENOMIC DNA]</scope>
    <source>
        <strain evidence="3">DSM 44199 / CIP 105218 / JCM 12690 / 3849</strain>
    </source>
</reference>
<feature type="region of interest" description="Disordered" evidence="1">
    <location>
        <begin position="44"/>
        <end position="65"/>
    </location>
</feature>
<evidence type="ECO:0000313" key="2">
    <source>
        <dbReference type="EMBL" id="EKF25892.1"/>
    </source>
</evidence>
<comment type="caution">
    <text evidence="2">The sequence shown here is derived from an EMBL/GenBank/DDBJ whole genome shotgun (WGS) entry which is preliminary data.</text>
</comment>
<evidence type="ECO:0000313" key="3">
    <source>
        <dbReference type="Proteomes" id="UP000006265"/>
    </source>
</evidence>
<dbReference type="AlphaFoldDB" id="K5BHQ6"/>
<dbReference type="STRING" id="1122247.GCA_000379865_00722"/>